<dbReference type="InterPro" id="IPR036628">
    <property type="entry name" value="Clp_N_dom_sf"/>
</dbReference>
<evidence type="ECO:0000313" key="3">
    <source>
        <dbReference type="EMBL" id="NIH57033.1"/>
    </source>
</evidence>
<dbReference type="Pfam" id="PF02861">
    <property type="entry name" value="Clp_N"/>
    <property type="match status" value="1"/>
</dbReference>
<dbReference type="InterPro" id="IPR004176">
    <property type="entry name" value="Clp_R_N"/>
</dbReference>
<dbReference type="RefSeq" id="WP_167166425.1">
    <property type="nucleotide sequence ID" value="NZ_BAAAOO010000011.1"/>
</dbReference>
<keyword evidence="4" id="KW-1185">Reference proteome</keyword>
<sequence length="162" mass="17294">MADQTDFRALLDVAQAIAAERSSATVAAEHLLLALLSDQTSRVATLLAEHSLTAQTFSAALDKERDYTLAGIGVRIRDPARLAAAPRAYPGRPRFSASAKEALDRANVLIHKQRGHVQRAGDLALLVGILSAELGIVPRALIRGGFDRTELLASAHEALQNP</sequence>
<accession>A0ABX0SF55</accession>
<dbReference type="GO" id="GO:0008233">
    <property type="term" value="F:peptidase activity"/>
    <property type="evidence" value="ECO:0007669"/>
    <property type="project" value="UniProtKB-KW"/>
</dbReference>
<dbReference type="PROSITE" id="PS51903">
    <property type="entry name" value="CLP_R"/>
    <property type="match status" value="1"/>
</dbReference>
<organism evidence="3 4">
    <name type="scientific">Brooklawnia cerclae</name>
    <dbReference type="NCBI Taxonomy" id="349934"/>
    <lineage>
        <taxon>Bacteria</taxon>
        <taxon>Bacillati</taxon>
        <taxon>Actinomycetota</taxon>
        <taxon>Actinomycetes</taxon>
        <taxon>Propionibacteriales</taxon>
        <taxon>Propionibacteriaceae</taxon>
        <taxon>Brooklawnia</taxon>
    </lineage>
</organism>
<keyword evidence="3" id="KW-0067">ATP-binding</keyword>
<name>A0ABX0SF55_9ACTN</name>
<keyword evidence="3" id="KW-0547">Nucleotide-binding</keyword>
<feature type="domain" description="Clp R" evidence="2">
    <location>
        <begin position="1"/>
        <end position="67"/>
    </location>
</feature>
<reference evidence="3 4" key="1">
    <citation type="submission" date="2020-02" db="EMBL/GenBank/DDBJ databases">
        <title>Sequencing the genomes of 1000 actinobacteria strains.</title>
        <authorList>
            <person name="Klenk H.-P."/>
        </authorList>
    </citation>
    <scope>NUCLEOTIDE SEQUENCE [LARGE SCALE GENOMIC DNA]</scope>
    <source>
        <strain evidence="3 4">DSM 19609</strain>
    </source>
</reference>
<dbReference type="Gene3D" id="1.10.1780.10">
    <property type="entry name" value="Clp, N-terminal domain"/>
    <property type="match status" value="1"/>
</dbReference>
<dbReference type="GO" id="GO:0006508">
    <property type="term" value="P:proteolysis"/>
    <property type="evidence" value="ECO:0007669"/>
    <property type="project" value="UniProtKB-KW"/>
</dbReference>
<keyword evidence="1" id="KW-0677">Repeat</keyword>
<dbReference type="Proteomes" id="UP000749311">
    <property type="component" value="Unassembled WGS sequence"/>
</dbReference>
<comment type="caution">
    <text evidence="3">The sequence shown here is derived from an EMBL/GenBank/DDBJ whole genome shotgun (WGS) entry which is preliminary data.</text>
</comment>
<evidence type="ECO:0000313" key="4">
    <source>
        <dbReference type="Proteomes" id="UP000749311"/>
    </source>
</evidence>
<dbReference type="GO" id="GO:0005524">
    <property type="term" value="F:ATP binding"/>
    <property type="evidence" value="ECO:0007669"/>
    <property type="project" value="UniProtKB-KW"/>
</dbReference>
<evidence type="ECO:0000259" key="2">
    <source>
        <dbReference type="PROSITE" id="PS51903"/>
    </source>
</evidence>
<evidence type="ECO:0000256" key="1">
    <source>
        <dbReference type="PROSITE-ProRule" id="PRU01251"/>
    </source>
</evidence>
<keyword evidence="3" id="KW-0645">Protease</keyword>
<dbReference type="EMBL" id="JAAMOZ010000001">
    <property type="protein sequence ID" value="NIH57033.1"/>
    <property type="molecule type" value="Genomic_DNA"/>
</dbReference>
<proteinExistence type="predicted"/>
<gene>
    <name evidence="3" type="ORF">FB473_001678</name>
</gene>
<dbReference type="SUPFAM" id="SSF81923">
    <property type="entry name" value="Double Clp-N motif"/>
    <property type="match status" value="1"/>
</dbReference>
<protein>
    <submittedName>
        <fullName evidence="3">ATP-dependent Clp protease ATP-binding subunit ClpA</fullName>
    </submittedName>
</protein>
<keyword evidence="3" id="KW-0378">Hydrolase</keyword>